<keyword evidence="3 6" id="KW-0812">Transmembrane</keyword>
<dbReference type="AlphaFoldDB" id="A0A8I2GUA0"/>
<dbReference type="GO" id="GO:0005886">
    <property type="term" value="C:plasma membrane"/>
    <property type="evidence" value="ECO:0007669"/>
    <property type="project" value="UniProtKB-SubCell"/>
</dbReference>
<feature type="transmembrane region" description="Helical" evidence="6">
    <location>
        <begin position="293"/>
        <end position="315"/>
    </location>
</feature>
<organism evidence="7 8">
    <name type="scientific">Rhizobium leguminosarum bv. viciae</name>
    <dbReference type="NCBI Taxonomy" id="387"/>
    <lineage>
        <taxon>Bacteria</taxon>
        <taxon>Pseudomonadati</taxon>
        <taxon>Pseudomonadota</taxon>
        <taxon>Alphaproteobacteria</taxon>
        <taxon>Hyphomicrobiales</taxon>
        <taxon>Rhizobiaceae</taxon>
        <taxon>Rhizobium/Agrobacterium group</taxon>
        <taxon>Rhizobium</taxon>
    </lineage>
</organism>
<feature type="transmembrane region" description="Helical" evidence="6">
    <location>
        <begin position="206"/>
        <end position="225"/>
    </location>
</feature>
<comment type="subcellular location">
    <subcellularLocation>
        <location evidence="1">Cell membrane</location>
        <topology evidence="1">Multi-pass membrane protein</topology>
    </subcellularLocation>
</comment>
<comment type="caution">
    <text evidence="7">The sequence shown here is derived from an EMBL/GenBank/DDBJ whole genome shotgun (WGS) entry which is preliminary data.</text>
</comment>
<evidence type="ECO:0000256" key="6">
    <source>
        <dbReference type="SAM" id="Phobius"/>
    </source>
</evidence>
<feature type="transmembrane region" description="Helical" evidence="6">
    <location>
        <begin position="261"/>
        <end position="281"/>
    </location>
</feature>
<evidence type="ECO:0000256" key="5">
    <source>
        <dbReference type="ARBA" id="ARBA00023136"/>
    </source>
</evidence>
<proteinExistence type="predicted"/>
<dbReference type="Pfam" id="PF02653">
    <property type="entry name" value="BPD_transp_2"/>
    <property type="match status" value="1"/>
</dbReference>
<dbReference type="InterPro" id="IPR011990">
    <property type="entry name" value="TPR-like_helical_dom_sf"/>
</dbReference>
<dbReference type="RefSeq" id="WP_113541838.1">
    <property type="nucleotide sequence ID" value="NZ_WIEC01000010.1"/>
</dbReference>
<dbReference type="Proteomes" id="UP000662259">
    <property type="component" value="Unassembled WGS sequence"/>
</dbReference>
<evidence type="ECO:0000256" key="2">
    <source>
        <dbReference type="ARBA" id="ARBA00022475"/>
    </source>
</evidence>
<dbReference type="InterPro" id="IPR001851">
    <property type="entry name" value="ABC_transp_permease"/>
</dbReference>
<dbReference type="PANTHER" id="PTHR32196:SF72">
    <property type="entry name" value="RIBOSE IMPORT PERMEASE PROTEIN RBSC"/>
    <property type="match status" value="1"/>
</dbReference>
<keyword evidence="2" id="KW-1003">Cell membrane</keyword>
<feature type="transmembrane region" description="Helical" evidence="6">
    <location>
        <begin position="237"/>
        <end position="254"/>
    </location>
</feature>
<feature type="transmembrane region" description="Helical" evidence="6">
    <location>
        <begin position="115"/>
        <end position="134"/>
    </location>
</feature>
<reference evidence="7" key="1">
    <citation type="submission" date="2019-10" db="EMBL/GenBank/DDBJ databases">
        <title>Rhizobium leguminosarum symbiovar viciae collection.</title>
        <authorList>
            <person name="Boivin S."/>
            <person name="Lepetit M."/>
        </authorList>
    </citation>
    <scope>NUCLEOTIDE SEQUENCE</scope>
    <source>
        <strain evidence="7">L143</strain>
    </source>
</reference>
<keyword evidence="4 6" id="KW-1133">Transmembrane helix</keyword>
<feature type="transmembrane region" description="Helical" evidence="6">
    <location>
        <begin position="336"/>
        <end position="358"/>
    </location>
</feature>
<evidence type="ECO:0000256" key="4">
    <source>
        <dbReference type="ARBA" id="ARBA00022989"/>
    </source>
</evidence>
<gene>
    <name evidence="7" type="ORF">GFL91_25800</name>
</gene>
<feature type="transmembrane region" description="Helical" evidence="6">
    <location>
        <begin position="89"/>
        <end position="110"/>
    </location>
</feature>
<protein>
    <recommendedName>
        <fullName evidence="9">ABC transporter permease</fullName>
    </recommendedName>
</protein>
<evidence type="ECO:0000313" key="7">
    <source>
        <dbReference type="EMBL" id="NKM48321.1"/>
    </source>
</evidence>
<evidence type="ECO:0000256" key="3">
    <source>
        <dbReference type="ARBA" id="ARBA00022692"/>
    </source>
</evidence>
<dbReference type="GO" id="GO:0022857">
    <property type="term" value="F:transmembrane transporter activity"/>
    <property type="evidence" value="ECO:0007669"/>
    <property type="project" value="InterPro"/>
</dbReference>
<feature type="transmembrane region" description="Helical" evidence="6">
    <location>
        <begin position="34"/>
        <end position="55"/>
    </location>
</feature>
<feature type="transmembrane region" description="Helical" evidence="6">
    <location>
        <begin position="154"/>
        <end position="175"/>
    </location>
</feature>
<accession>A0A8I2GUA0</accession>
<dbReference type="Gene3D" id="1.25.40.10">
    <property type="entry name" value="Tetratricopeptide repeat domain"/>
    <property type="match status" value="1"/>
</dbReference>
<evidence type="ECO:0000313" key="8">
    <source>
        <dbReference type="Proteomes" id="UP000662259"/>
    </source>
</evidence>
<name>A0A8I2GUA0_RHILV</name>
<evidence type="ECO:0008006" key="9">
    <source>
        <dbReference type="Google" id="ProtNLM"/>
    </source>
</evidence>
<sequence length="621" mass="64880">MTKRLSINSNLVVLAVLLVVAGLASPYFWTIENIVNLIRVTSLIGVIAVGMNVVIISGGIDLSVGSVVALVGTLAASLATAGYPLGVVVLVPIAAALAAGVVNGSLVALLGFQPFVATLVTMTVFRGSGLVYSAGQPIYADYPAFIGFLARGTFGGIPAPAVLFLAIVLVTWYVMRFRAIGRMIYMVGANEKAAYYGGVLVWRVKLFTYVYCAALASIAGLILTARMGSGEPGQAGVLYELDAIAAVVIGGTALQGGRGSVWGALVGALVIGVVSNLFNLLGVAPEWQNVSKGAVILAAVIMAGAGPFIGAIFARRASNGSPYVTTPLRGLPLRRWMAPLSLLLFLFAVMNGGAYLLAPALFQADQARGPYTLANNYELTRVYSRSLEGYRQIVQQFPESGYYDAARIGIANSLMGLGRREEAIAQYQQLLTTLSAGETLKANRLAVLSKLASALEEAGDMAEFPNVYALLAAEYPDSSATADAKRYADTIAAATANATDSQSAGGSDLIAIDIAPAVVGKPFTISVRVDPKAVPAGTFSIALNSSFVSAFDVVSVKPATSGTSDYWGKRFFQFSMAAEPLGVVFTLKAKAAGKQLLDIDLERSFTLIELNTTMSVDVAGQ</sequence>
<dbReference type="SUPFAM" id="SSF48452">
    <property type="entry name" value="TPR-like"/>
    <property type="match status" value="1"/>
</dbReference>
<dbReference type="EMBL" id="WIEZ01000015">
    <property type="protein sequence ID" value="NKM48321.1"/>
    <property type="molecule type" value="Genomic_DNA"/>
</dbReference>
<dbReference type="PANTHER" id="PTHR32196">
    <property type="entry name" value="ABC TRANSPORTER PERMEASE PROTEIN YPHD-RELATED-RELATED"/>
    <property type="match status" value="1"/>
</dbReference>
<dbReference type="CDD" id="cd06579">
    <property type="entry name" value="TM_PBP1_transp_AraH_like"/>
    <property type="match status" value="1"/>
</dbReference>
<feature type="transmembrane region" description="Helical" evidence="6">
    <location>
        <begin position="62"/>
        <end position="83"/>
    </location>
</feature>
<keyword evidence="5 6" id="KW-0472">Membrane</keyword>
<evidence type="ECO:0000256" key="1">
    <source>
        <dbReference type="ARBA" id="ARBA00004651"/>
    </source>
</evidence>